<feature type="transmembrane region" description="Helical" evidence="7">
    <location>
        <begin position="449"/>
        <end position="467"/>
    </location>
</feature>
<comment type="similarity">
    <text evidence="2">Belongs to the major facilitator superfamily. Folate-biopterin transporter (TC 2.A.71) family.</text>
</comment>
<feature type="transmembrane region" description="Helical" evidence="7">
    <location>
        <begin position="227"/>
        <end position="248"/>
    </location>
</feature>
<dbReference type="GO" id="GO:0016020">
    <property type="term" value="C:membrane"/>
    <property type="evidence" value="ECO:0007669"/>
    <property type="project" value="UniProtKB-SubCell"/>
</dbReference>
<feature type="transmembrane region" description="Helical" evidence="7">
    <location>
        <begin position="87"/>
        <end position="112"/>
    </location>
</feature>
<comment type="caution">
    <text evidence="8">The sequence shown here is derived from an EMBL/GenBank/DDBJ whole genome shotgun (WGS) entry which is preliminary data.</text>
</comment>
<organism evidence="8 9">
    <name type="scientific">Aphanomyces euteiches</name>
    <dbReference type="NCBI Taxonomy" id="100861"/>
    <lineage>
        <taxon>Eukaryota</taxon>
        <taxon>Sar</taxon>
        <taxon>Stramenopiles</taxon>
        <taxon>Oomycota</taxon>
        <taxon>Saprolegniomycetes</taxon>
        <taxon>Saprolegniales</taxon>
        <taxon>Verrucalvaceae</taxon>
        <taxon>Aphanomyces</taxon>
    </lineage>
</organism>
<feature type="transmembrane region" description="Helical" evidence="7">
    <location>
        <begin position="310"/>
        <end position="332"/>
    </location>
</feature>
<dbReference type="VEuPathDB" id="FungiDB:AeMF1_012200"/>
<evidence type="ECO:0008006" key="10">
    <source>
        <dbReference type="Google" id="ProtNLM"/>
    </source>
</evidence>
<keyword evidence="4 7" id="KW-0812">Transmembrane</keyword>
<evidence type="ECO:0000256" key="4">
    <source>
        <dbReference type="ARBA" id="ARBA00022692"/>
    </source>
</evidence>
<feature type="transmembrane region" description="Helical" evidence="7">
    <location>
        <begin position="151"/>
        <end position="173"/>
    </location>
</feature>
<dbReference type="Pfam" id="PF03092">
    <property type="entry name" value="BT1"/>
    <property type="match status" value="1"/>
</dbReference>
<feature type="transmembrane region" description="Helical" evidence="7">
    <location>
        <begin position="367"/>
        <end position="390"/>
    </location>
</feature>
<comment type="subcellular location">
    <subcellularLocation>
        <location evidence="1">Membrane</location>
        <topology evidence="1">Multi-pass membrane protein</topology>
    </subcellularLocation>
</comment>
<dbReference type="InterPro" id="IPR036259">
    <property type="entry name" value="MFS_trans_sf"/>
</dbReference>
<dbReference type="PANTHER" id="PTHR31585">
    <property type="entry name" value="FOLATE-BIOPTERIN TRANSPORTER 1, CHLOROPLASTIC"/>
    <property type="match status" value="1"/>
</dbReference>
<accession>A0A6G0XJ18</accession>
<evidence type="ECO:0000256" key="1">
    <source>
        <dbReference type="ARBA" id="ARBA00004141"/>
    </source>
</evidence>
<keyword evidence="9" id="KW-1185">Reference proteome</keyword>
<feature type="transmembrane region" description="Helical" evidence="7">
    <location>
        <begin position="55"/>
        <end position="75"/>
    </location>
</feature>
<feature type="transmembrane region" description="Helical" evidence="7">
    <location>
        <begin position="124"/>
        <end position="145"/>
    </location>
</feature>
<dbReference type="Gene3D" id="1.20.1250.20">
    <property type="entry name" value="MFS general substrate transporter like domains"/>
    <property type="match status" value="1"/>
</dbReference>
<evidence type="ECO:0000256" key="6">
    <source>
        <dbReference type="ARBA" id="ARBA00023136"/>
    </source>
</evidence>
<evidence type="ECO:0000313" key="9">
    <source>
        <dbReference type="Proteomes" id="UP000481153"/>
    </source>
</evidence>
<dbReference type="EMBL" id="VJMJ01000054">
    <property type="protein sequence ID" value="KAF0740105.1"/>
    <property type="molecule type" value="Genomic_DNA"/>
</dbReference>
<keyword evidence="3" id="KW-0813">Transport</keyword>
<proteinExistence type="inferred from homology"/>
<reference evidence="8 9" key="1">
    <citation type="submission" date="2019-07" db="EMBL/GenBank/DDBJ databases">
        <title>Genomics analysis of Aphanomyces spp. identifies a new class of oomycete effector associated with host adaptation.</title>
        <authorList>
            <person name="Gaulin E."/>
        </authorList>
    </citation>
    <scope>NUCLEOTIDE SEQUENCE [LARGE SCALE GENOMIC DNA]</scope>
    <source>
        <strain evidence="8 9">ATCC 201684</strain>
    </source>
</reference>
<keyword evidence="6 7" id="KW-0472">Membrane</keyword>
<gene>
    <name evidence="8" type="ORF">Ae201684_004346</name>
</gene>
<evidence type="ECO:0000256" key="7">
    <source>
        <dbReference type="SAM" id="Phobius"/>
    </source>
</evidence>
<evidence type="ECO:0000313" key="8">
    <source>
        <dbReference type="EMBL" id="KAF0740105.1"/>
    </source>
</evidence>
<evidence type="ECO:0000256" key="5">
    <source>
        <dbReference type="ARBA" id="ARBA00022989"/>
    </source>
</evidence>
<evidence type="ECO:0000256" key="3">
    <source>
        <dbReference type="ARBA" id="ARBA00022448"/>
    </source>
</evidence>
<dbReference type="Proteomes" id="UP000481153">
    <property type="component" value="Unassembled WGS sequence"/>
</dbReference>
<dbReference type="PANTHER" id="PTHR31585:SF5">
    <property type="entry name" value="RNA-BINDING S4 DOMAIN-CONTAINING PROTEIN"/>
    <property type="match status" value="1"/>
</dbReference>
<protein>
    <recommendedName>
        <fullName evidence="10">Major facilitator superfamily (MFS) profile domain-containing protein</fullName>
    </recommendedName>
</protein>
<sequence length="526" mass="56353">MLMRESPLSASQVSCLSDYDFLALSKSEAPDDVGIGGQGGALRPGGAPLLRSKEVIGLLCQYWAIGFVLGGLKALRLPVFNYYFNLPGYQITAASALVALGWSFKVFIGLVSDCIPLCGYRRKGYMLLGWTLCLAFTLSLALVSWSGQSTILLSMGASFGSVIAVVASDAVLVDMAQREPVSIRGQLQTAMYSLRTIGNMAATLLVGVGLNSSQYGGHFTFSLSLSTFFWCLAIPSLAAIPCTICLVVEPTAVSQTIRAYAASLWSLLQSRVVWQILLFKFWNHLFHSIGSTATPGIAKIWCRVQPINSMVAHIVGFLFFLVTLVVTGRYGLQWNWRTVIWSTTIAVTGIDATVTYLIIFNVIRSEWFYLGVPLAEQFPIAVAFMVATFMSVEVADLGNEGVVYGLLTTVSNLTAPVSAMLTNLISAFFDIETPFLILDTLYVRSQVAISYAIAYGTTGLALIALVLCPRQKAELQALKQRGERSPIAGAAVVVGVVGCLAIAVASNVMSVSSGMSCSIFAGGKGC</sequence>
<feature type="transmembrane region" description="Helical" evidence="7">
    <location>
        <begin position="339"/>
        <end position="361"/>
    </location>
</feature>
<evidence type="ECO:0000256" key="2">
    <source>
        <dbReference type="ARBA" id="ARBA00007015"/>
    </source>
</evidence>
<keyword evidence="5 7" id="KW-1133">Transmembrane helix</keyword>
<feature type="transmembrane region" description="Helical" evidence="7">
    <location>
        <begin position="487"/>
        <end position="506"/>
    </location>
</feature>
<name>A0A6G0XJ18_9STRA</name>
<dbReference type="SUPFAM" id="SSF103473">
    <property type="entry name" value="MFS general substrate transporter"/>
    <property type="match status" value="1"/>
</dbReference>
<dbReference type="AlphaFoldDB" id="A0A6G0XJ18"/>
<feature type="transmembrane region" description="Helical" evidence="7">
    <location>
        <begin position="194"/>
        <end position="215"/>
    </location>
</feature>
<dbReference type="InterPro" id="IPR039309">
    <property type="entry name" value="BT1"/>
</dbReference>